<evidence type="ECO:0000259" key="1">
    <source>
        <dbReference type="Pfam" id="PF01590"/>
    </source>
</evidence>
<proteinExistence type="predicted"/>
<dbReference type="SUPFAM" id="SSF55781">
    <property type="entry name" value="GAF domain-like"/>
    <property type="match status" value="1"/>
</dbReference>
<name>A0ABS7CWX9_9BACT</name>
<protein>
    <submittedName>
        <fullName evidence="2">GAF domain-containing protein</fullName>
    </submittedName>
</protein>
<gene>
    <name evidence="2" type="ORF">K0O23_14960</name>
</gene>
<evidence type="ECO:0000313" key="2">
    <source>
        <dbReference type="EMBL" id="MBW7468374.1"/>
    </source>
</evidence>
<keyword evidence="3" id="KW-1185">Reference proteome</keyword>
<evidence type="ECO:0000313" key="3">
    <source>
        <dbReference type="Proteomes" id="UP000813018"/>
    </source>
</evidence>
<dbReference type="EMBL" id="JAHYXK010000014">
    <property type="protein sequence ID" value="MBW7468374.1"/>
    <property type="molecule type" value="Genomic_DNA"/>
</dbReference>
<dbReference type="InterPro" id="IPR029016">
    <property type="entry name" value="GAF-like_dom_sf"/>
</dbReference>
<dbReference type="RefSeq" id="WP_219878251.1">
    <property type="nucleotide sequence ID" value="NZ_JAHYXK010000014.1"/>
</dbReference>
<dbReference type="InterPro" id="IPR003018">
    <property type="entry name" value="GAF"/>
</dbReference>
<organism evidence="2 3">
    <name type="scientific">Pontibacter aydingkolensis</name>
    <dbReference type="NCBI Taxonomy" id="1911536"/>
    <lineage>
        <taxon>Bacteria</taxon>
        <taxon>Pseudomonadati</taxon>
        <taxon>Bacteroidota</taxon>
        <taxon>Cytophagia</taxon>
        <taxon>Cytophagales</taxon>
        <taxon>Hymenobacteraceae</taxon>
        <taxon>Pontibacter</taxon>
    </lineage>
</organism>
<feature type="domain" description="GAF" evidence="1">
    <location>
        <begin position="35"/>
        <end position="161"/>
    </location>
</feature>
<dbReference type="PANTHER" id="PTHR43102">
    <property type="entry name" value="SLR1143 PROTEIN"/>
    <property type="match status" value="1"/>
</dbReference>
<sequence length="187" mass="20825">MENLLKTSPILEKEERRLRRLVGYKSLDEYETTGTFQHVVSMAAHVFNVPIAVVNFVDREVTKVNSSVGMDGVCELARGVTLCSQAILKDEVTVFENAKQEPCLFSNPFVHDDFGLQFYAGAPLRTSDGFNIGVVGIGDTKPREFSSEDKTLLEGLAAVVMEELEEKRNKIARQPGVGEHQSIHIQR</sequence>
<dbReference type="Gene3D" id="3.30.450.40">
    <property type="match status" value="1"/>
</dbReference>
<dbReference type="Pfam" id="PF01590">
    <property type="entry name" value="GAF"/>
    <property type="match status" value="1"/>
</dbReference>
<comment type="caution">
    <text evidence="2">The sequence shown here is derived from an EMBL/GenBank/DDBJ whole genome shotgun (WGS) entry which is preliminary data.</text>
</comment>
<dbReference type="Proteomes" id="UP000813018">
    <property type="component" value="Unassembled WGS sequence"/>
</dbReference>
<accession>A0ABS7CWX9</accession>
<dbReference type="PANTHER" id="PTHR43102:SF2">
    <property type="entry name" value="GAF DOMAIN-CONTAINING PROTEIN"/>
    <property type="match status" value="1"/>
</dbReference>
<reference evidence="2 3" key="1">
    <citation type="journal article" date="2016" name="Int. J. Syst. Evol. Microbiol.">
        <title>Pontibacter aydingkolensis sp. nov., isolated from soil of a salt lake.</title>
        <authorList>
            <person name="Osman G."/>
            <person name="Zhang T."/>
            <person name="Lou K."/>
            <person name="Gao Y."/>
            <person name="Chang W."/>
            <person name="Lin Q."/>
            <person name="Yang H.M."/>
            <person name="Huo X.D."/>
            <person name="Wang N."/>
        </authorList>
    </citation>
    <scope>NUCLEOTIDE SEQUENCE [LARGE SCALE GENOMIC DNA]</scope>
    <source>
        <strain evidence="2 3">KACC 19255</strain>
    </source>
</reference>